<name>A0A4Q1K5R8_9FLAO</name>
<proteinExistence type="predicted"/>
<keyword evidence="4" id="KW-1185">Reference proteome</keyword>
<accession>A0A4Q1K5R8</accession>
<dbReference type="InterPro" id="IPR048954">
    <property type="entry name" value="PorZ_N"/>
</dbReference>
<comment type="caution">
    <text evidence="3">The sequence shown here is derived from an EMBL/GenBank/DDBJ whole genome shotgun (WGS) entry which is preliminary data.</text>
</comment>
<dbReference type="Pfam" id="PF21544">
    <property type="entry name" value="PorZ_N_b_propeller"/>
    <property type="match status" value="1"/>
</dbReference>
<dbReference type="OrthoDB" id="9807410at2"/>
<dbReference type="SUPFAM" id="SSF50998">
    <property type="entry name" value="Quinoprotein alcohol dehydrogenase-like"/>
    <property type="match status" value="1"/>
</dbReference>
<dbReference type="EMBL" id="SBKO01000001">
    <property type="protein sequence ID" value="RXR20850.1"/>
    <property type="molecule type" value="Genomic_DNA"/>
</dbReference>
<dbReference type="AlphaFoldDB" id="A0A4Q1K5R8"/>
<dbReference type="NCBIfam" id="TIGR04183">
    <property type="entry name" value="Por_Secre_tail"/>
    <property type="match status" value="1"/>
</dbReference>
<evidence type="ECO:0000256" key="1">
    <source>
        <dbReference type="ARBA" id="ARBA00022729"/>
    </source>
</evidence>
<dbReference type="Gene3D" id="2.130.10.10">
    <property type="entry name" value="YVTN repeat-like/Quinoprotein amine dehydrogenase"/>
    <property type="match status" value="2"/>
</dbReference>
<dbReference type="InterPro" id="IPR026444">
    <property type="entry name" value="Secre_tail"/>
</dbReference>
<keyword evidence="1" id="KW-0732">Signal</keyword>
<organism evidence="3 4">
    <name type="scientific">Flavobacterium amnicola</name>
    <dbReference type="NCBI Taxonomy" id="2506422"/>
    <lineage>
        <taxon>Bacteria</taxon>
        <taxon>Pseudomonadati</taxon>
        <taxon>Bacteroidota</taxon>
        <taxon>Flavobacteriia</taxon>
        <taxon>Flavobacteriales</taxon>
        <taxon>Flavobacteriaceae</taxon>
        <taxon>Flavobacterium</taxon>
    </lineage>
</organism>
<evidence type="ECO:0000259" key="2">
    <source>
        <dbReference type="Pfam" id="PF21544"/>
    </source>
</evidence>
<dbReference type="RefSeq" id="WP_129434119.1">
    <property type="nucleotide sequence ID" value="NZ_SBKO01000001.1"/>
</dbReference>
<evidence type="ECO:0000313" key="4">
    <source>
        <dbReference type="Proteomes" id="UP000290283"/>
    </source>
</evidence>
<gene>
    <name evidence="3" type="ORF">EQG63_02625</name>
</gene>
<reference evidence="4" key="1">
    <citation type="submission" date="2019-01" db="EMBL/GenBank/DDBJ databases">
        <title>Cytophagaceae bacterium strain CAR-16.</title>
        <authorList>
            <person name="Chen W.-M."/>
        </authorList>
    </citation>
    <scope>NUCLEOTIDE SEQUENCE [LARGE SCALE GENOMIC DNA]</scope>
    <source>
        <strain evidence="4">LLJ-11</strain>
    </source>
</reference>
<protein>
    <submittedName>
        <fullName evidence="3">T9SS type A sorting domain-containing protein</fullName>
    </submittedName>
</protein>
<sequence>MKNYFKILFLLTSIIGQSQVNSKWKGYFSFNAIKDISMGSQSVFAGTENAYFTKNTLTGIEKTTTTVEGLSGENITQIHYSKAYNKTILGHANGLIIVINEVDGSMLNVVDIINKGSIPPNKKRINHFCEYNGKIYISTDFGISVFNLRTSQFGDTYYIGPNGSNIEIFQTTVLNDVIYAVANGYGILRASVINPFIVDFSQWTMVSNDNWSAVEKLGDKIIATNLNSGLYYLNGNTPVLIRSLPQLTNDVRAVDNKLILTSQNYITILDDLFNQTLQINNMPNSTATFICTTIINNQIYIGTKENGIFMTNFNNPTTFKNFTPPGPVRNKVFGLSSFRTGFWMVYGDHSGYYNPYPLDTFPITKYNSDTNLYKSTAFADIFSAKSITKNLVNPINENQVFFGSSYSGLLKVENDAPTTIYNASNSTLTTIPGQVPDDIRVNALALDNEGNLWVTNAIAPIGLHSLKNNGQWQAYNLSCATGQRFSSYGTIAVDKNGTKWIATNNNGVVAFNEKYNNRCLAIIEGEGEGNLPSIDARAVAVDQKNKLWIGTTKGLRIVNSVDSFLSQNAIESTSIIILEDNLAQELMFNQFITDIVVDGANNKWISTAGAGVFYISADGQKTYAIFTKENSPLPNNTVIDLEINKYTGEVFMATESGLVSFKGNATAGEDNLQNVIVYPNPVRPGFTGNVAITGLTDKANVKITDIESNLVFEAISQGGTVIWDTTNFRKRKVASGVYMLHLSTSDGLETEVKKVMIVR</sequence>
<evidence type="ECO:0000313" key="3">
    <source>
        <dbReference type="EMBL" id="RXR20850.1"/>
    </source>
</evidence>
<dbReference type="SUPFAM" id="SSF101898">
    <property type="entry name" value="NHL repeat"/>
    <property type="match status" value="2"/>
</dbReference>
<feature type="domain" description="PorZ N-terminal beta-propeller" evidence="2">
    <location>
        <begin position="43"/>
        <end position="204"/>
    </location>
</feature>
<dbReference type="InterPro" id="IPR011047">
    <property type="entry name" value="Quinoprotein_ADH-like_sf"/>
</dbReference>
<dbReference type="Proteomes" id="UP000290283">
    <property type="component" value="Unassembled WGS sequence"/>
</dbReference>
<dbReference type="InterPro" id="IPR015943">
    <property type="entry name" value="WD40/YVTN_repeat-like_dom_sf"/>
</dbReference>